<dbReference type="GeneID" id="54997776"/>
<proteinExistence type="predicted"/>
<gene>
    <name evidence="1" type="primary">55</name>
    <name evidence="1" type="ORF">SEA_APRICOT_55</name>
</gene>
<dbReference type="RefSeq" id="YP_009806903.1">
    <property type="nucleotide sequence ID" value="NC_048018.1"/>
</dbReference>
<keyword evidence="2" id="KW-1185">Reference proteome</keyword>
<reference evidence="2" key="1">
    <citation type="submission" date="2018-06" db="EMBL/GenBank/DDBJ databases">
        <authorList>
            <person name="Zhirakovskaya E."/>
        </authorList>
    </citation>
    <scope>NUCLEOTIDE SEQUENCE [LARGE SCALE GENOMIC DNA]</scope>
</reference>
<evidence type="ECO:0000313" key="1">
    <source>
        <dbReference type="EMBL" id="AXH49014.1"/>
    </source>
</evidence>
<dbReference type="Proteomes" id="UP000258434">
    <property type="component" value="Segment"/>
</dbReference>
<dbReference type="EMBL" id="MH536812">
    <property type="protein sequence ID" value="AXH49014.1"/>
    <property type="molecule type" value="Genomic_DNA"/>
</dbReference>
<accession>A0A345L162</accession>
<protein>
    <submittedName>
        <fullName evidence="1">Uncharacterized protein</fullName>
    </submittedName>
</protein>
<sequence length="200" mass="22479">MRTVDEVRTLIGDKLPGGGVPASWWITTDAEVLRLFDEWSTAEFEYQNRVANLGEELGCERWMCSGHGGSLMGFVPPTGMGTWESHPEFKPVPTGWRIDSKTRYLVPGRRTKADRESAANKRFADLKHAPQLSTPGMPQELWLPGAVYGVSIRRGEACVMAFCGGDPDRAESRREFEVDESIWERLPLSTFHLLREEVPA</sequence>
<evidence type="ECO:0000313" key="2">
    <source>
        <dbReference type="Proteomes" id="UP000258434"/>
    </source>
</evidence>
<name>A0A345L162_9CAUD</name>
<dbReference type="KEGG" id="vg:54997776"/>
<organism evidence="1 2">
    <name type="scientific">Gordonia phage Apricot</name>
    <dbReference type="NCBI Taxonomy" id="2250319"/>
    <lineage>
        <taxon>Viruses</taxon>
        <taxon>Duplodnaviria</taxon>
        <taxon>Heunggongvirae</taxon>
        <taxon>Uroviricota</taxon>
        <taxon>Caudoviricetes</taxon>
        <taxon>Apricotvirus</taxon>
        <taxon>Apricotvirus apricot</taxon>
    </lineage>
</organism>